<evidence type="ECO:0000313" key="2">
    <source>
        <dbReference type="Proteomes" id="UP000184139"/>
    </source>
</evidence>
<keyword evidence="2" id="KW-1185">Reference proteome</keyword>
<accession>A0A1M5YS19</accession>
<evidence type="ECO:0000313" key="1">
    <source>
        <dbReference type="EMBL" id="SHI14644.1"/>
    </source>
</evidence>
<reference evidence="1 2" key="1">
    <citation type="submission" date="2016-11" db="EMBL/GenBank/DDBJ databases">
        <authorList>
            <person name="Jaros S."/>
            <person name="Januszkiewicz K."/>
            <person name="Wedrychowicz H."/>
        </authorList>
    </citation>
    <scope>NUCLEOTIDE SEQUENCE [LARGE SCALE GENOMIC DNA]</scope>
    <source>
        <strain evidence="1 2">DSM 9705</strain>
    </source>
</reference>
<protein>
    <submittedName>
        <fullName evidence="1">Uncharacterized protein</fullName>
    </submittedName>
</protein>
<proteinExistence type="predicted"/>
<sequence>MPHSLAGADAFLKSQLHRCFHLRRRIFTIQLQDRNKILDSSGIASALAQTVLQLLQACRPARLPLTDRPGTVERLRPLVQQIQVMIRIKLPFVATIQSFMAGQSATLEMDIDPVNAKYHRHLLTGVAGWYRIVIPVDHYGAVFIHFPHLHLFVAKQRRRQCQQVLSFRLV</sequence>
<gene>
    <name evidence="1" type="ORF">SAMN02745124_04369</name>
</gene>
<organism evidence="1 2">
    <name type="scientific">Desulfofustis glycolicus DSM 9705</name>
    <dbReference type="NCBI Taxonomy" id="1121409"/>
    <lineage>
        <taxon>Bacteria</taxon>
        <taxon>Pseudomonadati</taxon>
        <taxon>Thermodesulfobacteriota</taxon>
        <taxon>Desulfobulbia</taxon>
        <taxon>Desulfobulbales</taxon>
        <taxon>Desulfocapsaceae</taxon>
        <taxon>Desulfofustis</taxon>
    </lineage>
</organism>
<name>A0A1M5YS19_9BACT</name>
<dbReference type="EMBL" id="FQXS01000052">
    <property type="protein sequence ID" value="SHI14644.1"/>
    <property type="molecule type" value="Genomic_DNA"/>
</dbReference>
<dbReference type="Proteomes" id="UP000184139">
    <property type="component" value="Unassembled WGS sequence"/>
</dbReference>
<dbReference type="AlphaFoldDB" id="A0A1M5YS19"/>